<dbReference type="NCBIfam" id="TIGR00847">
    <property type="entry name" value="ccoS"/>
    <property type="match status" value="1"/>
</dbReference>
<dbReference type="PANTHER" id="PTHR41532">
    <property type="entry name" value="FIXS PROTEIN"/>
    <property type="match status" value="1"/>
</dbReference>
<comment type="caution">
    <text evidence="1">The sequence shown here is derived from an EMBL/GenBank/DDBJ whole genome shotgun (WGS) entry which is preliminary data.</text>
</comment>
<reference evidence="1" key="2">
    <citation type="submission" date="2023-01" db="EMBL/GenBank/DDBJ databases">
        <authorList>
            <person name="Sun Q."/>
            <person name="Evtushenko L."/>
        </authorList>
    </citation>
    <scope>NUCLEOTIDE SEQUENCE</scope>
    <source>
        <strain evidence="1">VKM B-2789</strain>
    </source>
</reference>
<name>A0A9W6JWR5_9HYPH</name>
<organism evidence="1 2">
    <name type="scientific">Ancylobacter defluvii</name>
    <dbReference type="NCBI Taxonomy" id="1282440"/>
    <lineage>
        <taxon>Bacteria</taxon>
        <taxon>Pseudomonadati</taxon>
        <taxon>Pseudomonadota</taxon>
        <taxon>Alphaproteobacteria</taxon>
        <taxon>Hyphomicrobiales</taxon>
        <taxon>Xanthobacteraceae</taxon>
        <taxon>Ancylobacter</taxon>
    </lineage>
</organism>
<gene>
    <name evidence="1" type="ORF">GCM10017653_33160</name>
</gene>
<dbReference type="Pfam" id="PF03597">
    <property type="entry name" value="FixS"/>
    <property type="match status" value="1"/>
</dbReference>
<reference evidence="1" key="1">
    <citation type="journal article" date="2014" name="Int. J. Syst. Evol. Microbiol.">
        <title>Complete genome sequence of Corynebacterium casei LMG S-19264T (=DSM 44701T), isolated from a smear-ripened cheese.</title>
        <authorList>
            <consortium name="US DOE Joint Genome Institute (JGI-PGF)"/>
            <person name="Walter F."/>
            <person name="Albersmeier A."/>
            <person name="Kalinowski J."/>
            <person name="Ruckert C."/>
        </authorList>
    </citation>
    <scope>NUCLEOTIDE SEQUENCE</scope>
    <source>
        <strain evidence="1">VKM B-2789</strain>
    </source>
</reference>
<dbReference type="AlphaFoldDB" id="A0A9W6JWR5"/>
<protein>
    <recommendedName>
        <fullName evidence="3">Cbb3-type cytochrome oxidase assembly protein CcoS</fullName>
    </recommendedName>
</protein>
<dbReference type="EMBL" id="BSFM01000014">
    <property type="protein sequence ID" value="GLK85246.1"/>
    <property type="molecule type" value="Genomic_DNA"/>
</dbReference>
<accession>A0A9W6JWR5</accession>
<proteinExistence type="predicted"/>
<sequence>MSVLIYLLPLALGLGLTALGAFMWTLRSGQYDDLDGAAVRVLSDDDLKRR</sequence>
<keyword evidence="2" id="KW-1185">Reference proteome</keyword>
<dbReference type="Proteomes" id="UP001143330">
    <property type="component" value="Unassembled WGS sequence"/>
</dbReference>
<dbReference type="RefSeq" id="WP_213365053.1">
    <property type="nucleotide sequence ID" value="NZ_BSFM01000014.1"/>
</dbReference>
<evidence type="ECO:0008006" key="3">
    <source>
        <dbReference type="Google" id="ProtNLM"/>
    </source>
</evidence>
<dbReference type="PANTHER" id="PTHR41532:SF1">
    <property type="entry name" value="FIXS PROTEIN"/>
    <property type="match status" value="1"/>
</dbReference>
<dbReference type="InterPro" id="IPR004714">
    <property type="entry name" value="Cyt_oxidase_maturation_cbb3"/>
</dbReference>
<evidence type="ECO:0000313" key="1">
    <source>
        <dbReference type="EMBL" id="GLK85246.1"/>
    </source>
</evidence>
<evidence type="ECO:0000313" key="2">
    <source>
        <dbReference type="Proteomes" id="UP001143330"/>
    </source>
</evidence>